<name>A0ABM1BYU8_LIMPO</name>
<evidence type="ECO:0000259" key="9">
    <source>
        <dbReference type="PROSITE" id="PS50008"/>
    </source>
</evidence>
<dbReference type="Pfam" id="PF00168">
    <property type="entry name" value="C2"/>
    <property type="match status" value="1"/>
</dbReference>
<dbReference type="GeneID" id="106475115"/>
<dbReference type="SMART" id="SM00239">
    <property type="entry name" value="C2"/>
    <property type="match status" value="1"/>
</dbReference>
<comment type="catalytic activity">
    <reaction evidence="6">
        <text>a 1,2-diacyl-sn-glycero-3-phospho-(1D-myo-inositol-4,5-bisphosphate) + H2O = 1D-myo-inositol 1,4,5-trisphosphate + a 1,2-diacyl-sn-glycerol + H(+)</text>
        <dbReference type="Rhea" id="RHEA:33179"/>
        <dbReference type="ChEBI" id="CHEBI:15377"/>
        <dbReference type="ChEBI" id="CHEBI:15378"/>
        <dbReference type="ChEBI" id="CHEBI:17815"/>
        <dbReference type="ChEBI" id="CHEBI:58456"/>
        <dbReference type="ChEBI" id="CHEBI:203600"/>
        <dbReference type="EC" id="3.1.4.11"/>
    </reaction>
</comment>
<dbReference type="CDD" id="cd00275">
    <property type="entry name" value="C2_PLC_like"/>
    <property type="match status" value="1"/>
</dbReference>
<dbReference type="InterPro" id="IPR001192">
    <property type="entry name" value="PI-PLC_fam"/>
</dbReference>
<evidence type="ECO:0000256" key="7">
    <source>
        <dbReference type="SAM" id="MobiDB-lite"/>
    </source>
</evidence>
<keyword evidence="6" id="KW-0378">Hydrolase</keyword>
<keyword evidence="10" id="KW-1185">Reference proteome</keyword>
<dbReference type="Gene3D" id="2.60.40.150">
    <property type="entry name" value="C2 domain"/>
    <property type="match status" value="1"/>
</dbReference>
<reference evidence="11" key="1">
    <citation type="submission" date="2025-08" db="UniProtKB">
        <authorList>
            <consortium name="RefSeq"/>
        </authorList>
    </citation>
    <scope>IDENTIFICATION</scope>
    <source>
        <tissue evidence="11">Muscle</tissue>
    </source>
</reference>
<gene>
    <name evidence="11" type="primary">LOC106475115</name>
</gene>
<dbReference type="SUPFAM" id="SSF51695">
    <property type="entry name" value="PLC-like phosphodiesterases"/>
    <property type="match status" value="1"/>
</dbReference>
<dbReference type="PROSITE" id="PS50004">
    <property type="entry name" value="C2"/>
    <property type="match status" value="1"/>
</dbReference>
<sequence>MRKMTSKKNVLATSSTPVPSTPPLQTETKSDSSARRPNVSASCYQVSSLNENTAKRLCKRHPLALIAHCENQLMRTYPAAMRIDSSNFNPVIFWAFGLQMVALNYQTEDSALHVNTAMFEQNGRCGYVLKPSVMWDRGHMMYGRFNPWDKEFDGLHVINLNITVISGQYVCPSTYTGSPQVEVEVIGIPVDASRQKTKLVQRNSLNPIWNDIFHFKVTFSELAFLRFSVIDVGTSHVTAQRVIPLKCLKQGYRQVRLRSPQNQPLYLSTLFIHSVWEEEGLELPGNKEEQTGSGKKIKNKVKETLSAESGKNDLKEVTSVGYVFIFSGHKC</sequence>
<feature type="region of interest" description="Disordered" evidence="7">
    <location>
        <begin position="1"/>
        <end position="37"/>
    </location>
</feature>
<dbReference type="PANTHER" id="PTHR10336:SF6">
    <property type="entry name" value="1-PHOSPHATIDYLINOSITOL 4,5-BISPHOSPHATE PHOSPHODIESTERASE EPSILON-1"/>
    <property type="match status" value="1"/>
</dbReference>
<dbReference type="InterPro" id="IPR017946">
    <property type="entry name" value="PLC-like_Pdiesterase_TIM-brl"/>
</dbReference>
<evidence type="ECO:0000256" key="3">
    <source>
        <dbReference type="ARBA" id="ARBA00022842"/>
    </source>
</evidence>
<evidence type="ECO:0000313" key="11">
    <source>
        <dbReference type="RefSeq" id="XP_013791267.2"/>
    </source>
</evidence>
<dbReference type="EC" id="3.1.4.11" evidence="6"/>
<dbReference type="PROSITE" id="PS50008">
    <property type="entry name" value="PIPLC_Y_DOMAIN"/>
    <property type="match status" value="1"/>
</dbReference>
<feature type="domain" description="PI-PLC Y-box" evidence="9">
    <location>
        <begin position="44"/>
        <end position="134"/>
    </location>
</feature>
<dbReference type="PRINTS" id="PR00390">
    <property type="entry name" value="PHPHLIPASEC"/>
</dbReference>
<dbReference type="InterPro" id="IPR001711">
    <property type="entry name" value="PLipase_C_Pinositol-sp_Y"/>
</dbReference>
<dbReference type="RefSeq" id="XP_013791267.2">
    <property type="nucleotide sequence ID" value="XM_013935813.2"/>
</dbReference>
<comment type="catalytic activity">
    <reaction evidence="1">
        <text>an N-(acyl)-sphingosylphosphoethanolamine = an N-(acyl)-sphingosyl-1,3-cyclic phosphate + ethanolamine</text>
        <dbReference type="Rhea" id="RHEA:60648"/>
        <dbReference type="ChEBI" id="CHEBI:57603"/>
        <dbReference type="ChEBI" id="CHEBI:143891"/>
        <dbReference type="ChEBI" id="CHEBI:143892"/>
    </reaction>
</comment>
<evidence type="ECO:0000256" key="4">
    <source>
        <dbReference type="ARBA" id="ARBA00023157"/>
    </source>
</evidence>
<dbReference type="SMART" id="SM00149">
    <property type="entry name" value="PLCYc"/>
    <property type="match status" value="1"/>
</dbReference>
<dbReference type="InterPro" id="IPR035892">
    <property type="entry name" value="C2_domain_sf"/>
</dbReference>
<organism evidence="10 11">
    <name type="scientific">Limulus polyphemus</name>
    <name type="common">Atlantic horseshoe crab</name>
    <dbReference type="NCBI Taxonomy" id="6850"/>
    <lineage>
        <taxon>Eukaryota</taxon>
        <taxon>Metazoa</taxon>
        <taxon>Ecdysozoa</taxon>
        <taxon>Arthropoda</taxon>
        <taxon>Chelicerata</taxon>
        <taxon>Merostomata</taxon>
        <taxon>Xiphosura</taxon>
        <taxon>Limulidae</taxon>
        <taxon>Limulus</taxon>
    </lineage>
</organism>
<keyword evidence="4" id="KW-1015">Disulfide bond</keyword>
<feature type="domain" description="C2" evidence="8">
    <location>
        <begin position="139"/>
        <end position="265"/>
    </location>
</feature>
<dbReference type="SUPFAM" id="SSF49562">
    <property type="entry name" value="C2 domain (Calcium/lipid-binding domain, CaLB)"/>
    <property type="match status" value="1"/>
</dbReference>
<evidence type="ECO:0000259" key="8">
    <source>
        <dbReference type="PROSITE" id="PS50004"/>
    </source>
</evidence>
<dbReference type="PANTHER" id="PTHR10336">
    <property type="entry name" value="PHOSPHOINOSITIDE-SPECIFIC PHOSPHOLIPASE C FAMILY PROTEIN"/>
    <property type="match status" value="1"/>
</dbReference>
<evidence type="ECO:0000256" key="6">
    <source>
        <dbReference type="RuleBase" id="RU361133"/>
    </source>
</evidence>
<keyword evidence="6" id="KW-0443">Lipid metabolism</keyword>
<evidence type="ECO:0000256" key="1">
    <source>
        <dbReference type="ARBA" id="ARBA00000110"/>
    </source>
</evidence>
<accession>A0ABM1BYU8</accession>
<keyword evidence="3" id="KW-0460">Magnesium</keyword>
<evidence type="ECO:0000256" key="5">
    <source>
        <dbReference type="ARBA" id="ARBA00023239"/>
    </source>
</evidence>
<dbReference type="Proteomes" id="UP000694941">
    <property type="component" value="Unplaced"/>
</dbReference>
<keyword evidence="2" id="KW-0479">Metal-binding</keyword>
<dbReference type="InterPro" id="IPR000008">
    <property type="entry name" value="C2_dom"/>
</dbReference>
<keyword evidence="6" id="KW-0442">Lipid degradation</keyword>
<evidence type="ECO:0000313" key="10">
    <source>
        <dbReference type="Proteomes" id="UP000694941"/>
    </source>
</evidence>
<evidence type="ECO:0000256" key="2">
    <source>
        <dbReference type="ARBA" id="ARBA00022723"/>
    </source>
</evidence>
<dbReference type="Pfam" id="PF00387">
    <property type="entry name" value="PI-PLC-Y"/>
    <property type="match status" value="1"/>
</dbReference>
<keyword evidence="5" id="KW-0456">Lyase</keyword>
<protein>
    <recommendedName>
        <fullName evidence="6">Phosphoinositide phospholipase C</fullName>
        <ecNumber evidence="6">3.1.4.11</ecNumber>
    </recommendedName>
</protein>
<dbReference type="Gene3D" id="3.20.20.190">
    <property type="entry name" value="Phosphatidylinositol (PI) phosphodiesterase"/>
    <property type="match status" value="1"/>
</dbReference>
<proteinExistence type="predicted"/>